<feature type="domain" description="FtsK gamma" evidence="1">
    <location>
        <begin position="200"/>
        <end position="263"/>
    </location>
</feature>
<comment type="caution">
    <text evidence="2">The sequence shown here is derived from an EMBL/GenBank/DDBJ whole genome shotgun (WGS) entry which is preliminary data.</text>
</comment>
<evidence type="ECO:0000313" key="2">
    <source>
        <dbReference type="EMBL" id="PRD69138.1"/>
    </source>
</evidence>
<accession>A0A2S9KFC3</accession>
<sequence length="264" mass="28648">MENCSHHCASSCPLPNDLRIAIKGASLPLGAAAAQPVNVEGCCQAVMSALGPDSVISIELDEVRSLIGQGYLSLGYGQAPTDTGNIIQACKASVHGLLTENPDLLQTATGVLVIIRTPRHATIKLSAVRTGLREIWQHSPDSAQRLYSCIASEATTGRHEVYTLVVNDNHSRAIDQQLAANRYLTLDAALLKISRLLDQTESEAILLRRACRMLTKHQRCSTSLIQRKLRLGHSRTSNLMAQLEREGIVGSISPNGLRQVLVRF</sequence>
<evidence type="ECO:0000313" key="3">
    <source>
        <dbReference type="Proteomes" id="UP000238326"/>
    </source>
</evidence>
<dbReference type="EMBL" id="PVLR01000018">
    <property type="protein sequence ID" value="PRD69138.1"/>
    <property type="molecule type" value="Genomic_DNA"/>
</dbReference>
<dbReference type="InterPro" id="IPR036390">
    <property type="entry name" value="WH_DNA-bd_sf"/>
</dbReference>
<protein>
    <recommendedName>
        <fullName evidence="1">FtsK gamma domain-containing protein</fullName>
    </recommendedName>
</protein>
<dbReference type="InterPro" id="IPR036388">
    <property type="entry name" value="WH-like_DNA-bd_sf"/>
</dbReference>
<name>A0A2S9KFC3_9BURK</name>
<dbReference type="SMART" id="SM00843">
    <property type="entry name" value="Ftsk_gamma"/>
    <property type="match status" value="1"/>
</dbReference>
<evidence type="ECO:0000259" key="1">
    <source>
        <dbReference type="SMART" id="SM00843"/>
    </source>
</evidence>
<dbReference type="Gene3D" id="3.40.50.1440">
    <property type="entry name" value="Tubulin/FtsZ, GTPase domain"/>
    <property type="match status" value="1"/>
</dbReference>
<dbReference type="SUPFAM" id="SSF46785">
    <property type="entry name" value="Winged helix' DNA-binding domain"/>
    <property type="match status" value="1"/>
</dbReference>
<gene>
    <name evidence="2" type="ORF">C6P61_07385</name>
</gene>
<organism evidence="2 3">
    <name type="scientific">Malikia spinosa</name>
    <dbReference type="NCBI Taxonomy" id="86180"/>
    <lineage>
        <taxon>Bacteria</taxon>
        <taxon>Pseudomonadati</taxon>
        <taxon>Pseudomonadota</taxon>
        <taxon>Betaproteobacteria</taxon>
        <taxon>Burkholderiales</taxon>
        <taxon>Comamonadaceae</taxon>
        <taxon>Malikia</taxon>
    </lineage>
</organism>
<keyword evidence="3" id="KW-1185">Reference proteome</keyword>
<dbReference type="Pfam" id="PF09397">
    <property type="entry name" value="FtsK_gamma"/>
    <property type="match status" value="1"/>
</dbReference>
<dbReference type="Proteomes" id="UP000238326">
    <property type="component" value="Unassembled WGS sequence"/>
</dbReference>
<dbReference type="AlphaFoldDB" id="A0A2S9KFC3"/>
<proteinExistence type="predicted"/>
<dbReference type="Gene3D" id="1.10.10.10">
    <property type="entry name" value="Winged helix-like DNA-binding domain superfamily/Winged helix DNA-binding domain"/>
    <property type="match status" value="1"/>
</dbReference>
<dbReference type="InterPro" id="IPR036525">
    <property type="entry name" value="Tubulin/FtsZ_GTPase_sf"/>
</dbReference>
<dbReference type="InterPro" id="IPR018541">
    <property type="entry name" value="Ftsk_gamma"/>
</dbReference>
<reference evidence="2 3" key="1">
    <citation type="submission" date="2018-03" db="EMBL/GenBank/DDBJ databases">
        <title>Comparative genomics illustrates the genes involved in a hyperalkaliphilic mechanisms of Serpentinomonas isolated from highly-alkaline calcium-rich serpentinized springs.</title>
        <authorList>
            <person name="Suzuki S."/>
            <person name="Ishii S."/>
            <person name="Walworth N."/>
            <person name="Bird L."/>
            <person name="Kuenen J.G."/>
            <person name="Nealson K.H."/>
        </authorList>
    </citation>
    <scope>NUCLEOTIDE SEQUENCE [LARGE SCALE GENOMIC DNA]</scope>
    <source>
        <strain evidence="2 3">83</strain>
    </source>
</reference>